<accession>A0A6L3N1F7</accession>
<organism evidence="2 3">
    <name type="scientific">Burkholderia stagnalis</name>
    <dbReference type="NCBI Taxonomy" id="1503054"/>
    <lineage>
        <taxon>Bacteria</taxon>
        <taxon>Pseudomonadati</taxon>
        <taxon>Pseudomonadota</taxon>
        <taxon>Betaproteobacteria</taxon>
        <taxon>Burkholderiales</taxon>
        <taxon>Burkholderiaceae</taxon>
        <taxon>Burkholderia</taxon>
        <taxon>Burkholderia cepacia complex</taxon>
    </lineage>
</organism>
<comment type="caution">
    <text evidence="2">The sequence shown here is derived from an EMBL/GenBank/DDBJ whole genome shotgun (WGS) entry which is preliminary data.</text>
</comment>
<evidence type="ECO:0000256" key="1">
    <source>
        <dbReference type="SAM" id="SignalP"/>
    </source>
</evidence>
<dbReference type="RefSeq" id="WP_150998701.1">
    <property type="nucleotide sequence ID" value="NZ_CABVPM010000009.1"/>
</dbReference>
<protein>
    <submittedName>
        <fullName evidence="2">Uncharacterized protein</fullName>
    </submittedName>
</protein>
<keyword evidence="1" id="KW-0732">Signal</keyword>
<evidence type="ECO:0000313" key="3">
    <source>
        <dbReference type="Proteomes" id="UP000473470"/>
    </source>
</evidence>
<gene>
    <name evidence="2" type="ORF">F7R25_08360</name>
</gene>
<evidence type="ECO:0000313" key="2">
    <source>
        <dbReference type="EMBL" id="KAB0639603.1"/>
    </source>
</evidence>
<feature type="chain" id="PRO_5026889249" evidence="1">
    <location>
        <begin position="25"/>
        <end position="201"/>
    </location>
</feature>
<dbReference type="Proteomes" id="UP000473470">
    <property type="component" value="Unassembled WGS sequence"/>
</dbReference>
<proteinExistence type="predicted"/>
<name>A0A6L3N1F7_9BURK</name>
<sequence>MKNKIFAAFLFAIGLHCMAQPSCAKNVVLDNGIAIDLPTYKNKQVNSDGSVCVDVSRANVIATICFYAKSNDEIVRDNGFIRYKNLSPEGVKKVPLLPDDAFLYAEGGYSFVYPANKKRIGDFIAYEASNVLCKDDSDAGEHPAICYAAALVPVKNPNTNPMFFVSAIIEQPPTPGGKISKNGASRVRAINSIIKSIKIYR</sequence>
<feature type="signal peptide" evidence="1">
    <location>
        <begin position="1"/>
        <end position="24"/>
    </location>
</feature>
<dbReference type="EMBL" id="VZOK01000009">
    <property type="protein sequence ID" value="KAB0639603.1"/>
    <property type="molecule type" value="Genomic_DNA"/>
</dbReference>
<reference evidence="2 3" key="1">
    <citation type="submission" date="2019-09" db="EMBL/GenBank/DDBJ databases">
        <title>Draft genome sequences of 48 bacterial type strains from the CCUG.</title>
        <authorList>
            <person name="Tunovic T."/>
            <person name="Pineiro-Iglesias B."/>
            <person name="Unosson C."/>
            <person name="Inganas E."/>
            <person name="Ohlen M."/>
            <person name="Cardew S."/>
            <person name="Jensie-Markopoulos S."/>
            <person name="Salva-Serra F."/>
            <person name="Jaen-Luchoro D."/>
            <person name="Karlsson R."/>
            <person name="Svensson-Stadler L."/>
            <person name="Chun J."/>
            <person name="Moore E."/>
        </authorList>
    </citation>
    <scope>NUCLEOTIDE SEQUENCE [LARGE SCALE GENOMIC DNA]</scope>
    <source>
        <strain evidence="2 3">CCUG 65686</strain>
    </source>
</reference>
<dbReference type="AlphaFoldDB" id="A0A6L3N1F7"/>